<evidence type="ECO:0000313" key="2">
    <source>
        <dbReference type="EMBL" id="ASB89168.1"/>
    </source>
</evidence>
<feature type="transmembrane region" description="Helical" evidence="1">
    <location>
        <begin position="95"/>
        <end position="115"/>
    </location>
</feature>
<feature type="transmembrane region" description="Helical" evidence="1">
    <location>
        <begin position="31"/>
        <end position="53"/>
    </location>
</feature>
<organism evidence="2 3">
    <name type="scientific">Bacillus sonorensis</name>
    <dbReference type="NCBI Taxonomy" id="119858"/>
    <lineage>
        <taxon>Bacteria</taxon>
        <taxon>Bacillati</taxon>
        <taxon>Bacillota</taxon>
        <taxon>Bacilli</taxon>
        <taxon>Bacillales</taxon>
        <taxon>Bacillaceae</taxon>
        <taxon>Bacillus</taxon>
    </lineage>
</organism>
<keyword evidence="1" id="KW-0812">Transmembrane</keyword>
<accession>A0ABN5AEP6</accession>
<evidence type="ECO:0000313" key="3">
    <source>
        <dbReference type="Proteomes" id="UP000196877"/>
    </source>
</evidence>
<sequence length="127" mass="14854">MKKMAGFTITILFSSLTLGLIQYLITGAFSQIYLIIVFPFYFFFPLLIFAIPLQYVLNKKPKKFSFVYFLFYLLVSSAANFLLFYLASIPGYPPLFARLEIYFYSVVAAITYWFWDSIVAQKKITEH</sequence>
<reference evidence="2 3" key="1">
    <citation type="submission" date="2017-06" db="EMBL/GenBank/DDBJ databases">
        <title>Genome sequence of Bacillus sonorensis strain SRCM101395.</title>
        <authorList>
            <person name="Cho S.H."/>
        </authorList>
    </citation>
    <scope>NUCLEOTIDE SEQUENCE [LARGE SCALE GENOMIC DNA]</scope>
    <source>
        <strain evidence="2 3">SRCM101395</strain>
    </source>
</reference>
<dbReference type="GeneID" id="92853388"/>
<proteinExistence type="predicted"/>
<name>A0ABN5AEP6_9BACI</name>
<dbReference type="InterPro" id="IPR031374">
    <property type="entry name" value="UPF0715"/>
</dbReference>
<gene>
    <name evidence="2" type="ORF">S101395_02661</name>
</gene>
<feature type="transmembrane region" description="Helical" evidence="1">
    <location>
        <begin position="7"/>
        <end position="25"/>
    </location>
</feature>
<evidence type="ECO:0000256" key="1">
    <source>
        <dbReference type="SAM" id="Phobius"/>
    </source>
</evidence>
<protein>
    <submittedName>
        <fullName evidence="2">UPF0715 membrane protein YwlA</fullName>
    </submittedName>
</protein>
<keyword evidence="1" id="KW-1133">Transmembrane helix</keyword>
<keyword evidence="1" id="KW-0472">Membrane</keyword>
<dbReference type="RefSeq" id="WP_006636984.1">
    <property type="nucleotide sequence ID" value="NZ_BORD01000006.1"/>
</dbReference>
<feature type="transmembrane region" description="Helical" evidence="1">
    <location>
        <begin position="65"/>
        <end position="89"/>
    </location>
</feature>
<keyword evidence="3" id="KW-1185">Reference proteome</keyword>
<dbReference type="Proteomes" id="UP000196877">
    <property type="component" value="Chromosome"/>
</dbReference>
<dbReference type="EMBL" id="CP021920">
    <property type="protein sequence ID" value="ASB89168.1"/>
    <property type="molecule type" value="Genomic_DNA"/>
</dbReference>
<dbReference type="Pfam" id="PF17094">
    <property type="entry name" value="UPF0715"/>
    <property type="match status" value="1"/>
</dbReference>